<comment type="caution">
    <text evidence="6">The sequence shown here is derived from an EMBL/GenBank/DDBJ whole genome shotgun (WGS) entry which is preliminary data.</text>
</comment>
<dbReference type="PROSITE" id="PS51350">
    <property type="entry name" value="PTS_HPR_DOM"/>
    <property type="match status" value="1"/>
</dbReference>
<proteinExistence type="inferred from homology"/>
<keyword evidence="4" id="KW-0598">Phosphotransferase system</keyword>
<name>A0A8G2CIE8_ACIRU</name>
<dbReference type="RefSeq" id="WP_029311563.1">
    <property type="nucleotide sequence ID" value="NZ_DAOMCH010000002.1"/>
</dbReference>
<keyword evidence="7" id="KW-1185">Reference proteome</keyword>
<feature type="domain" description="HPr" evidence="5">
    <location>
        <begin position="11"/>
        <end position="98"/>
    </location>
</feature>
<dbReference type="InterPro" id="IPR050399">
    <property type="entry name" value="HPr"/>
</dbReference>
<organism evidence="6 7">
    <name type="scientific">Acidiphilium rubrum</name>
    <dbReference type="NCBI Taxonomy" id="526"/>
    <lineage>
        <taxon>Bacteria</taxon>
        <taxon>Pseudomonadati</taxon>
        <taxon>Pseudomonadota</taxon>
        <taxon>Alphaproteobacteria</taxon>
        <taxon>Acetobacterales</taxon>
        <taxon>Acidocellaceae</taxon>
        <taxon>Acidiphilium</taxon>
    </lineage>
</organism>
<evidence type="ECO:0000259" key="5">
    <source>
        <dbReference type="PROSITE" id="PS51350"/>
    </source>
</evidence>
<dbReference type="InterPro" id="IPR000032">
    <property type="entry name" value="HPr-like"/>
</dbReference>
<dbReference type="CDD" id="cd00367">
    <property type="entry name" value="PTS-HPr_like"/>
    <property type="match status" value="1"/>
</dbReference>
<comment type="similarity">
    <text evidence="2">Belongs to the HPr family.</text>
</comment>
<dbReference type="InterPro" id="IPR035895">
    <property type="entry name" value="HPr-like_sf"/>
</dbReference>
<dbReference type="GO" id="GO:0009401">
    <property type="term" value="P:phosphoenolpyruvate-dependent sugar phosphotransferase system"/>
    <property type="evidence" value="ECO:0007669"/>
    <property type="project" value="UniProtKB-KW"/>
</dbReference>
<evidence type="ECO:0000256" key="4">
    <source>
        <dbReference type="ARBA" id="ARBA00022683"/>
    </source>
</evidence>
<dbReference type="Proteomes" id="UP000186308">
    <property type="component" value="Unassembled WGS sequence"/>
</dbReference>
<dbReference type="PRINTS" id="PR00107">
    <property type="entry name" value="PHOSPHOCPHPR"/>
</dbReference>
<protein>
    <submittedName>
        <fullName evidence="6">Phosphocarrier protein</fullName>
    </submittedName>
</protein>
<evidence type="ECO:0000256" key="1">
    <source>
        <dbReference type="ARBA" id="ARBA00004496"/>
    </source>
</evidence>
<dbReference type="GO" id="GO:0005737">
    <property type="term" value="C:cytoplasm"/>
    <property type="evidence" value="ECO:0007669"/>
    <property type="project" value="UniProtKB-SubCell"/>
</dbReference>
<evidence type="ECO:0000256" key="3">
    <source>
        <dbReference type="ARBA" id="ARBA00022490"/>
    </source>
</evidence>
<dbReference type="PROSITE" id="PS00369">
    <property type="entry name" value="PTS_HPR_HIS"/>
    <property type="match status" value="1"/>
</dbReference>
<reference evidence="6 7" key="1">
    <citation type="submission" date="2017-01" db="EMBL/GenBank/DDBJ databases">
        <authorList>
            <person name="Varghese N."/>
            <person name="Submissions S."/>
        </authorList>
    </citation>
    <scope>NUCLEOTIDE SEQUENCE [LARGE SCALE GENOMIC DNA]</scope>
    <source>
        <strain evidence="6 7">ATCC 35905</strain>
    </source>
</reference>
<dbReference type="PANTHER" id="PTHR33705:SF2">
    <property type="entry name" value="PHOSPHOCARRIER PROTEIN NPR"/>
    <property type="match status" value="1"/>
</dbReference>
<comment type="subcellular location">
    <subcellularLocation>
        <location evidence="1">Cytoplasm</location>
    </subcellularLocation>
</comment>
<dbReference type="InterPro" id="IPR001020">
    <property type="entry name" value="PTS_HPr_His_P_site"/>
</dbReference>
<dbReference type="Gene3D" id="3.30.1340.10">
    <property type="entry name" value="HPr-like"/>
    <property type="match status" value="1"/>
</dbReference>
<dbReference type="PANTHER" id="PTHR33705">
    <property type="entry name" value="PHOSPHOCARRIER PROTEIN HPR"/>
    <property type="match status" value="1"/>
</dbReference>
<dbReference type="OrthoDB" id="9798965at2"/>
<keyword evidence="3" id="KW-0963">Cytoplasm</keyword>
<evidence type="ECO:0000256" key="2">
    <source>
        <dbReference type="ARBA" id="ARBA00010736"/>
    </source>
</evidence>
<accession>A0A8G2CIE8</accession>
<dbReference type="EMBL" id="FTNE01000003">
    <property type="protein sequence ID" value="SIQ27215.1"/>
    <property type="molecule type" value="Genomic_DNA"/>
</dbReference>
<dbReference type="AlphaFoldDB" id="A0A8G2CIE8"/>
<dbReference type="Pfam" id="PF00381">
    <property type="entry name" value="PTS-HPr"/>
    <property type="match status" value="1"/>
</dbReference>
<evidence type="ECO:0000313" key="7">
    <source>
        <dbReference type="Proteomes" id="UP000186308"/>
    </source>
</evidence>
<dbReference type="SUPFAM" id="SSF55594">
    <property type="entry name" value="HPr-like"/>
    <property type="match status" value="1"/>
</dbReference>
<evidence type="ECO:0000313" key="6">
    <source>
        <dbReference type="EMBL" id="SIQ27215.1"/>
    </source>
</evidence>
<gene>
    <name evidence="6" type="ORF">SAMN05421828_10337</name>
</gene>
<sequence length="99" mass="10112">MSEDGGPSSTRLVQTATIRNTRGLHARAAAKLVTLAEKFSASVEISRDGQSVSAQSIMGLMMLGAGQGSVIEIAADGWDAKEALAAVAGLIDAGFYETG</sequence>
<dbReference type="NCBIfam" id="TIGR01003">
    <property type="entry name" value="PTS_HPr_family"/>
    <property type="match status" value="1"/>
</dbReference>